<dbReference type="SUPFAM" id="SSF51556">
    <property type="entry name" value="Metallo-dependent hydrolases"/>
    <property type="match status" value="1"/>
</dbReference>
<dbReference type="PROSITE" id="PS51365">
    <property type="entry name" value="RENAL_DIPEPTIDASE_2"/>
    <property type="match status" value="1"/>
</dbReference>
<reference evidence="2" key="1">
    <citation type="submission" date="2015-07" db="EMBL/GenBank/DDBJ databases">
        <title>Whole genome sequence of an Ensifer adhaerens strain isolated from a cave pool in the Wind Cave National Park.</title>
        <authorList>
            <person name="Eng W.W.H."/>
            <person name="Gan H.M."/>
            <person name="Barton H.A."/>
            <person name="Savka M.A."/>
        </authorList>
    </citation>
    <scope>NUCLEOTIDE SEQUENCE [LARGE SCALE GENOMIC DNA]</scope>
    <source>
        <strain evidence="2">SD006</strain>
    </source>
</reference>
<sequence>MATQAKIPVFDGHNDVLSRLWHSQQPDAEALFVDGASSGHIDLVRAEKGGLAGGLCAVYVASPSMQKDANGDFATPDQQDALTSTLGMASLLMRLERQAGGRLKICRSAADIRQAIADGVFASVLHIEGVEAFAADLDALYVLHSAGLRTLGPVWSRPNIFAYGVPFRFPSSPDIGPGLTESGKDLIRACNELKIMVDLSHMNEQGFWDIAALSNAPLVASHSNVHALCPHSRNLTDRQLDAIKDTGGLAGINFGVLFLRSDGIKNPDTSLDLLADHIDYIANRIGLDHVALGSDFDGTTIPAAMRDAADLQLLVDLLRKRGYDEAALAKICHGNWIRVLETTWGA</sequence>
<dbReference type="InterPro" id="IPR032466">
    <property type="entry name" value="Metal_Hydrolase"/>
</dbReference>
<comment type="caution">
    <text evidence="1">The sequence shown here is derived from an EMBL/GenBank/DDBJ whole genome shotgun (WGS) entry which is preliminary data.</text>
</comment>
<dbReference type="PATRIC" id="fig|106592.7.peg.1832"/>
<dbReference type="CDD" id="cd01301">
    <property type="entry name" value="rDP_like"/>
    <property type="match status" value="1"/>
</dbReference>
<gene>
    <name evidence="1" type="ORF">AC244_20020</name>
</gene>
<dbReference type="OrthoDB" id="9804920at2"/>
<evidence type="ECO:0000313" key="1">
    <source>
        <dbReference type="EMBL" id="KOF16851.1"/>
    </source>
</evidence>
<dbReference type="GO" id="GO:0070573">
    <property type="term" value="F:metallodipeptidase activity"/>
    <property type="evidence" value="ECO:0007669"/>
    <property type="project" value="InterPro"/>
</dbReference>
<accession>A0A0L8BQ74</accession>
<organism evidence="1 2">
    <name type="scientific">Ensifer adhaerens</name>
    <name type="common">Sinorhizobium morelense</name>
    <dbReference type="NCBI Taxonomy" id="106592"/>
    <lineage>
        <taxon>Bacteria</taxon>
        <taxon>Pseudomonadati</taxon>
        <taxon>Pseudomonadota</taxon>
        <taxon>Alphaproteobacteria</taxon>
        <taxon>Hyphomicrobiales</taxon>
        <taxon>Rhizobiaceae</taxon>
        <taxon>Sinorhizobium/Ensifer group</taxon>
        <taxon>Ensifer</taxon>
    </lineage>
</organism>
<protein>
    <submittedName>
        <fullName evidence="1">Peptidase</fullName>
    </submittedName>
</protein>
<dbReference type="Proteomes" id="UP000037425">
    <property type="component" value="Unassembled WGS sequence"/>
</dbReference>
<dbReference type="PANTHER" id="PTHR10443:SF12">
    <property type="entry name" value="DIPEPTIDASE"/>
    <property type="match status" value="1"/>
</dbReference>
<dbReference type="PANTHER" id="PTHR10443">
    <property type="entry name" value="MICROSOMAL DIPEPTIDASE"/>
    <property type="match status" value="1"/>
</dbReference>
<dbReference type="Pfam" id="PF01244">
    <property type="entry name" value="Peptidase_M19"/>
    <property type="match status" value="1"/>
</dbReference>
<dbReference type="EMBL" id="LGAP01000014">
    <property type="protein sequence ID" value="KOF16851.1"/>
    <property type="molecule type" value="Genomic_DNA"/>
</dbReference>
<dbReference type="GO" id="GO:0006508">
    <property type="term" value="P:proteolysis"/>
    <property type="evidence" value="ECO:0007669"/>
    <property type="project" value="InterPro"/>
</dbReference>
<name>A0A0L8BQ74_ENSAD</name>
<dbReference type="Gene3D" id="3.20.20.140">
    <property type="entry name" value="Metal-dependent hydrolases"/>
    <property type="match status" value="1"/>
</dbReference>
<proteinExistence type="predicted"/>
<dbReference type="AlphaFoldDB" id="A0A0L8BQ74"/>
<evidence type="ECO:0000313" key="2">
    <source>
        <dbReference type="Proteomes" id="UP000037425"/>
    </source>
</evidence>
<dbReference type="InterPro" id="IPR008257">
    <property type="entry name" value="Pept_M19"/>
</dbReference>
<dbReference type="RefSeq" id="WP_053250566.1">
    <property type="nucleotide sequence ID" value="NZ_LGAP01000014.1"/>
</dbReference>